<evidence type="ECO:0000256" key="1">
    <source>
        <dbReference type="ARBA" id="ARBA00004651"/>
    </source>
</evidence>
<feature type="transmembrane region" description="Helical" evidence="8">
    <location>
        <begin position="123"/>
        <end position="143"/>
    </location>
</feature>
<feature type="transmembrane region" description="Helical" evidence="8">
    <location>
        <begin position="99"/>
        <end position="116"/>
    </location>
</feature>
<dbReference type="InterPro" id="IPR050297">
    <property type="entry name" value="LipidA_mod_glycosyltrf_83"/>
</dbReference>
<feature type="transmembrane region" description="Helical" evidence="8">
    <location>
        <begin position="185"/>
        <end position="213"/>
    </location>
</feature>
<evidence type="ECO:0000256" key="7">
    <source>
        <dbReference type="ARBA" id="ARBA00023136"/>
    </source>
</evidence>
<feature type="transmembrane region" description="Helical" evidence="8">
    <location>
        <begin position="359"/>
        <end position="378"/>
    </location>
</feature>
<proteinExistence type="predicted"/>
<dbReference type="EMBL" id="MFDD01000002">
    <property type="protein sequence ID" value="OGE41339.1"/>
    <property type="molecule type" value="Genomic_DNA"/>
</dbReference>
<feature type="transmembrane region" description="Helical" evidence="8">
    <location>
        <begin position="12"/>
        <end position="29"/>
    </location>
</feature>
<keyword evidence="7 8" id="KW-0472">Membrane</keyword>
<sequence>MFTTLLKNKLVFPFVILVILILATFLRLYKLDTNPPSLSWDEAAVGYNAYSIANFGKDEWGKTFPLYFKSFEDDKHPVHIYFTALSVKLLGLNEFSTRLPAAIFGVLNVLMIYFLAKELFAKLPGLAGQIIGIFTAFLLAISPYSLQFSRFNHELQFALFFFVCGLYFFLVGLRQKNILLSLSFLFFGIDLFTYHSAKVVLPLVLICLFIIYFNELKKVKTFIGIGFLIFSFFIFLMIKNPALLGLARINQTSFPKELVSKTFTYQATKNELLGRLEITASQYILHLSPEYLFLQGDKNARHSTHLIGEFYVIEALFLFVGLLRIMIERSKYQILLLCWALIAPLPSSMVMEAPHAARALFMLGSWSLISGLGAFTIINLPKRMLQKISLGLVFLGALIILFGIYIKGYYNTYPKQYAIDWQYGMKQIVNFVSDNPRFRLVYMTDARSQPYIFFVYYLKTPTPTFIRGRDINTSALNHSYNLVAYFDKYFFGGWDPLMSSANPDVLYILTPSQYNGLRDRLAFEVLKKIDYPNELDAFYLVSAK</sequence>
<feature type="domain" description="Glycosyltransferase RgtA/B/C/D-like" evidence="9">
    <location>
        <begin position="74"/>
        <end position="234"/>
    </location>
</feature>
<evidence type="ECO:0000256" key="4">
    <source>
        <dbReference type="ARBA" id="ARBA00022679"/>
    </source>
</evidence>
<organism evidence="10 11">
    <name type="scientific">Candidatus Daviesbacteria bacterium RIFCSPHIGHO2_02_FULL_43_12</name>
    <dbReference type="NCBI Taxonomy" id="1797776"/>
    <lineage>
        <taxon>Bacteria</taxon>
        <taxon>Candidatus Daviesiibacteriota</taxon>
    </lineage>
</organism>
<keyword evidence="3" id="KW-0328">Glycosyltransferase</keyword>
<name>A0A1F5KKI4_9BACT</name>
<evidence type="ECO:0000256" key="8">
    <source>
        <dbReference type="SAM" id="Phobius"/>
    </source>
</evidence>
<dbReference type="Pfam" id="PF13231">
    <property type="entry name" value="PMT_2"/>
    <property type="match status" value="1"/>
</dbReference>
<dbReference type="PANTHER" id="PTHR33908">
    <property type="entry name" value="MANNOSYLTRANSFERASE YKCB-RELATED"/>
    <property type="match status" value="1"/>
</dbReference>
<feature type="transmembrane region" description="Helical" evidence="8">
    <location>
        <begin position="384"/>
        <end position="406"/>
    </location>
</feature>
<dbReference type="AlphaFoldDB" id="A0A1F5KKI4"/>
<feature type="transmembrane region" description="Helical" evidence="8">
    <location>
        <begin position="155"/>
        <end position="173"/>
    </location>
</feature>
<evidence type="ECO:0000256" key="3">
    <source>
        <dbReference type="ARBA" id="ARBA00022676"/>
    </source>
</evidence>
<evidence type="ECO:0000256" key="6">
    <source>
        <dbReference type="ARBA" id="ARBA00022989"/>
    </source>
</evidence>
<dbReference type="InterPro" id="IPR038731">
    <property type="entry name" value="RgtA/B/C-like"/>
</dbReference>
<keyword evidence="4" id="KW-0808">Transferase</keyword>
<evidence type="ECO:0000313" key="10">
    <source>
        <dbReference type="EMBL" id="OGE41339.1"/>
    </source>
</evidence>
<feature type="transmembrane region" description="Helical" evidence="8">
    <location>
        <begin position="219"/>
        <end position="238"/>
    </location>
</feature>
<feature type="transmembrane region" description="Helical" evidence="8">
    <location>
        <begin position="306"/>
        <end position="327"/>
    </location>
</feature>
<comment type="subcellular location">
    <subcellularLocation>
        <location evidence="1">Cell membrane</location>
        <topology evidence="1">Multi-pass membrane protein</topology>
    </subcellularLocation>
</comment>
<feature type="transmembrane region" description="Helical" evidence="8">
    <location>
        <begin position="333"/>
        <end position="352"/>
    </location>
</feature>
<dbReference type="GO" id="GO:0016763">
    <property type="term" value="F:pentosyltransferase activity"/>
    <property type="evidence" value="ECO:0007669"/>
    <property type="project" value="TreeGrafter"/>
</dbReference>
<dbReference type="Proteomes" id="UP000177328">
    <property type="component" value="Unassembled WGS sequence"/>
</dbReference>
<keyword evidence="2" id="KW-1003">Cell membrane</keyword>
<dbReference type="GO" id="GO:0005886">
    <property type="term" value="C:plasma membrane"/>
    <property type="evidence" value="ECO:0007669"/>
    <property type="project" value="UniProtKB-SubCell"/>
</dbReference>
<keyword evidence="5 8" id="KW-0812">Transmembrane</keyword>
<dbReference type="PANTHER" id="PTHR33908:SF11">
    <property type="entry name" value="MEMBRANE PROTEIN"/>
    <property type="match status" value="1"/>
</dbReference>
<dbReference type="GO" id="GO:0009103">
    <property type="term" value="P:lipopolysaccharide biosynthetic process"/>
    <property type="evidence" value="ECO:0007669"/>
    <property type="project" value="UniProtKB-ARBA"/>
</dbReference>
<reference evidence="10 11" key="1">
    <citation type="journal article" date="2016" name="Nat. Commun.">
        <title>Thousands of microbial genomes shed light on interconnected biogeochemical processes in an aquifer system.</title>
        <authorList>
            <person name="Anantharaman K."/>
            <person name="Brown C.T."/>
            <person name="Hug L.A."/>
            <person name="Sharon I."/>
            <person name="Castelle C.J."/>
            <person name="Probst A.J."/>
            <person name="Thomas B.C."/>
            <person name="Singh A."/>
            <person name="Wilkins M.J."/>
            <person name="Karaoz U."/>
            <person name="Brodie E.L."/>
            <person name="Williams K.H."/>
            <person name="Hubbard S.S."/>
            <person name="Banfield J.F."/>
        </authorList>
    </citation>
    <scope>NUCLEOTIDE SEQUENCE [LARGE SCALE GENOMIC DNA]</scope>
</reference>
<evidence type="ECO:0000313" key="11">
    <source>
        <dbReference type="Proteomes" id="UP000177328"/>
    </source>
</evidence>
<evidence type="ECO:0000259" key="9">
    <source>
        <dbReference type="Pfam" id="PF13231"/>
    </source>
</evidence>
<evidence type="ECO:0000256" key="2">
    <source>
        <dbReference type="ARBA" id="ARBA00022475"/>
    </source>
</evidence>
<protein>
    <recommendedName>
        <fullName evidence="9">Glycosyltransferase RgtA/B/C/D-like domain-containing protein</fullName>
    </recommendedName>
</protein>
<keyword evidence="6 8" id="KW-1133">Transmembrane helix</keyword>
<evidence type="ECO:0000256" key="5">
    <source>
        <dbReference type="ARBA" id="ARBA00022692"/>
    </source>
</evidence>
<comment type="caution">
    <text evidence="10">The sequence shown here is derived from an EMBL/GenBank/DDBJ whole genome shotgun (WGS) entry which is preliminary data.</text>
</comment>
<accession>A0A1F5KKI4</accession>
<gene>
    <name evidence="10" type="ORF">A3D25_02330</name>
</gene>